<evidence type="ECO:0000259" key="2">
    <source>
        <dbReference type="Pfam" id="PF02342"/>
    </source>
</evidence>
<organism evidence="3 4">
    <name type="scientific">Streptomyces antioxidans</name>
    <dbReference type="NCBI Taxonomy" id="1507734"/>
    <lineage>
        <taxon>Bacteria</taxon>
        <taxon>Bacillati</taxon>
        <taxon>Actinomycetota</taxon>
        <taxon>Actinomycetes</taxon>
        <taxon>Kitasatosporales</taxon>
        <taxon>Streptomycetaceae</taxon>
        <taxon>Streptomyces</taxon>
    </lineage>
</organism>
<feature type="domain" description="TerD" evidence="2">
    <location>
        <begin position="15"/>
        <end position="180"/>
    </location>
</feature>
<dbReference type="CDD" id="cd06974">
    <property type="entry name" value="TerD_like"/>
    <property type="match status" value="1"/>
</dbReference>
<dbReference type="Gene3D" id="2.60.60.30">
    <property type="entry name" value="sav2460 like domains"/>
    <property type="match status" value="1"/>
</dbReference>
<dbReference type="PANTHER" id="PTHR32097:SF4">
    <property type="entry name" value="GENERAL STRESS PROTEIN 16U"/>
    <property type="match status" value="1"/>
</dbReference>
<evidence type="ECO:0000256" key="1">
    <source>
        <dbReference type="ARBA" id="ARBA00008775"/>
    </source>
</evidence>
<evidence type="ECO:0000313" key="4">
    <source>
        <dbReference type="Proteomes" id="UP000033615"/>
    </source>
</evidence>
<dbReference type="Pfam" id="PF02342">
    <property type="entry name" value="TerD"/>
    <property type="match status" value="1"/>
</dbReference>
<sequence>MGLTARAFKSVWFEGREVRVTGLNKGLQKVEVALKWDPSPLGEPPHDLDIVAGTYRAADPYGAPAYLVHFDSRSPDGTINLNRDSRTGQGLGTDESMTLELERLSSEYVRVVIGITIQQGSGRKVFGDVANTGVRILDGYTELLASDFTGVAEATSATVAVFARDDAGEWGIQSAIRGFDADPEVFGQLMGKDYS</sequence>
<dbReference type="AlphaFoldDB" id="A0A1V4D3Q9"/>
<dbReference type="InterPro" id="IPR003325">
    <property type="entry name" value="TerD"/>
</dbReference>
<dbReference type="Proteomes" id="UP000033615">
    <property type="component" value="Unassembled WGS sequence"/>
</dbReference>
<dbReference type="EMBL" id="LAKD02000043">
    <property type="protein sequence ID" value="OPF78834.1"/>
    <property type="molecule type" value="Genomic_DNA"/>
</dbReference>
<evidence type="ECO:0000313" key="3">
    <source>
        <dbReference type="EMBL" id="OPF78834.1"/>
    </source>
</evidence>
<comment type="similarity">
    <text evidence="1">Belongs to the CAPAB/TerDEXZ family.</text>
</comment>
<dbReference type="PANTHER" id="PTHR32097">
    <property type="entry name" value="CAMP-BINDING PROTEIN 1-RELATED"/>
    <property type="match status" value="1"/>
</dbReference>
<keyword evidence="4" id="KW-1185">Reference proteome</keyword>
<dbReference type="InterPro" id="IPR051324">
    <property type="entry name" value="Stress/Tellurium_Resist"/>
</dbReference>
<gene>
    <name evidence="3" type="ORF">VT50_0217520</name>
</gene>
<proteinExistence type="inferred from homology"/>
<protein>
    <submittedName>
        <fullName evidence="3">TerD-family protein</fullName>
    </submittedName>
</protein>
<name>A0A1V4D3Q9_9ACTN</name>
<reference evidence="3" key="1">
    <citation type="submission" date="2016-12" db="EMBL/GenBank/DDBJ databases">
        <title>Genome sequence of Streptomyces antioxidans MUSC 164.</title>
        <authorList>
            <person name="Lee L.-H."/>
            <person name="Ser H.-L."/>
        </authorList>
    </citation>
    <scope>NUCLEOTIDE SEQUENCE [LARGE SCALE GENOMIC DNA]</scope>
    <source>
        <strain evidence="3">MUSC 164</strain>
    </source>
</reference>
<accession>A0A1V4D3Q9</accession>
<comment type="caution">
    <text evidence="3">The sequence shown here is derived from an EMBL/GenBank/DDBJ whole genome shotgun (WGS) entry which is preliminary data.</text>
</comment>